<name>A0ABN2QJ34_9ACTN</name>
<accession>A0ABN2QJ34</accession>
<reference evidence="2 3" key="1">
    <citation type="journal article" date="2019" name="Int. J. Syst. Evol. Microbiol.">
        <title>The Global Catalogue of Microorganisms (GCM) 10K type strain sequencing project: providing services to taxonomists for standard genome sequencing and annotation.</title>
        <authorList>
            <consortium name="The Broad Institute Genomics Platform"/>
            <consortium name="The Broad Institute Genome Sequencing Center for Infectious Disease"/>
            <person name="Wu L."/>
            <person name="Ma J."/>
        </authorList>
    </citation>
    <scope>NUCLEOTIDE SEQUENCE [LARGE SCALE GENOMIC DNA]</scope>
    <source>
        <strain evidence="2 3">JCM 16013</strain>
    </source>
</reference>
<dbReference type="Pfam" id="PF20114">
    <property type="entry name" value="DUF6504"/>
    <property type="match status" value="1"/>
</dbReference>
<comment type="caution">
    <text evidence="2">The sequence shown here is derived from an EMBL/GenBank/DDBJ whole genome shotgun (WGS) entry which is preliminary data.</text>
</comment>
<proteinExistence type="predicted"/>
<evidence type="ECO:0000259" key="1">
    <source>
        <dbReference type="Pfam" id="PF20114"/>
    </source>
</evidence>
<dbReference type="Proteomes" id="UP001499854">
    <property type="component" value="Unassembled WGS sequence"/>
</dbReference>
<feature type="domain" description="DUF6504" evidence="1">
    <location>
        <begin position="43"/>
        <end position="135"/>
    </location>
</feature>
<evidence type="ECO:0000313" key="3">
    <source>
        <dbReference type="Proteomes" id="UP001499854"/>
    </source>
</evidence>
<sequence>MARRGRSGRSDTEAAAFAEAAMNANGMGAAVSTEDEQIDVLRRHGEPAHFIWRGKLYRVRQVLSHWIQVGSDSGEIPSVLLRTDRHRGTVETLVFGRDREVERELWSVRASVGRDGEVAVFQLCHDVGGGGWLLVAESLSPLPRQVGRVLRFPES</sequence>
<evidence type="ECO:0000313" key="2">
    <source>
        <dbReference type="EMBL" id="GAA1953128.1"/>
    </source>
</evidence>
<gene>
    <name evidence="2" type="ORF">GCM10009838_05440</name>
</gene>
<dbReference type="EMBL" id="BAAAQM010000002">
    <property type="protein sequence ID" value="GAA1953128.1"/>
    <property type="molecule type" value="Genomic_DNA"/>
</dbReference>
<organism evidence="2 3">
    <name type="scientific">Catenulispora subtropica</name>
    <dbReference type="NCBI Taxonomy" id="450798"/>
    <lineage>
        <taxon>Bacteria</taxon>
        <taxon>Bacillati</taxon>
        <taxon>Actinomycetota</taxon>
        <taxon>Actinomycetes</taxon>
        <taxon>Catenulisporales</taxon>
        <taxon>Catenulisporaceae</taxon>
        <taxon>Catenulispora</taxon>
    </lineage>
</organism>
<protein>
    <recommendedName>
        <fullName evidence="1">DUF6504 domain-containing protein</fullName>
    </recommendedName>
</protein>
<dbReference type="InterPro" id="IPR045443">
    <property type="entry name" value="DUF6504"/>
</dbReference>
<keyword evidence="3" id="KW-1185">Reference proteome</keyword>